<evidence type="ECO:0000313" key="2">
    <source>
        <dbReference type="Proteomes" id="UP001152531"/>
    </source>
</evidence>
<comment type="caution">
    <text evidence="1">The sequence shown here is derived from an EMBL/GenBank/DDBJ whole genome shotgun (WGS) entry which is preliminary data.</text>
</comment>
<protein>
    <submittedName>
        <fullName evidence="1">Uncharacterized protein</fullName>
    </submittedName>
</protein>
<dbReference type="Proteomes" id="UP001152531">
    <property type="component" value="Unassembled WGS sequence"/>
</dbReference>
<keyword evidence="2" id="KW-1185">Reference proteome</keyword>
<organism evidence="1 2">
    <name type="scientific">[Candida] jaroonii</name>
    <dbReference type="NCBI Taxonomy" id="467808"/>
    <lineage>
        <taxon>Eukaryota</taxon>
        <taxon>Fungi</taxon>
        <taxon>Dikarya</taxon>
        <taxon>Ascomycota</taxon>
        <taxon>Saccharomycotina</taxon>
        <taxon>Pichiomycetes</taxon>
        <taxon>Debaryomycetaceae</taxon>
        <taxon>Yamadazyma</taxon>
    </lineage>
</organism>
<accession>A0ACA9YDV8</accession>
<proteinExistence type="predicted"/>
<gene>
    <name evidence="1" type="ORF">CLIB1444_13S02542</name>
</gene>
<dbReference type="EMBL" id="CALSDN010000013">
    <property type="protein sequence ID" value="CAH6723199.1"/>
    <property type="molecule type" value="Genomic_DNA"/>
</dbReference>
<reference evidence="1" key="1">
    <citation type="submission" date="2022-06" db="EMBL/GenBank/DDBJ databases">
        <authorList>
            <person name="Legras J.-L."/>
            <person name="Devillers H."/>
            <person name="Grondin C."/>
        </authorList>
    </citation>
    <scope>NUCLEOTIDE SEQUENCE</scope>
    <source>
        <strain evidence="1">CLIB 1444</strain>
    </source>
</reference>
<sequence>MTKKRQRIILVCDNCHNRKIKCNRKLPCDSCTNRGIASLCCYTTLEKELAKQGKSTKMIKSGEGTSDEIIALRNKVKELEDHLRNNGLMIPVGGGQTPSSENSSPNLLHHNSISSLGSDHGFSIPRTNSSDNTNENCNGDHNNTDFFFNHGSDIFCTRIQETFVFSCPISYISIIKRDVAYILFWHYNRSIQQRDAFRSQFVSGVGPLLDNDTLLSDKYEQEAKAYFGDGFIPKYDPNIKNDDSLIKRRINLYNADVALLFYPNYIPPNLNILSKIYYVLPPREIVLEYLEIFFDKMHEYFPIFDKLSFTNDIKKILVLRNETKLTINIEQKNDIAKVASLLFILRFTYLFAMKDQKSRNDYGSVLQHPVYVEAALFGKECLKEFNLGLNLSFEGLQSYLMAKVYKTFAQDECDALRETDLYIHSLVMCASTLGLNRDPDIYIHDEITWLTKTNRRKIWFLILNLECHESGIYGRPIYNDLFSDVKLEEINIPGDDVLYNTMSKFMTIRPVVRDFLRTLLNIREPVNLDYLTNRISTIENLVNATYKPIGELIDNLSNGKTDFNPNDLVELQSHLCLKLFLLKLYLAAYIIFEKKANVNLSFYYYKKMITLLYVELNPFLVMLNDANSTIHPMTHIILTPIFIRFYFMYNITIITLIIHLNYSIKLYLGTDNKLKHFFNLIDDFKFLCSNSLKYAGKVSKTYYLSWKAMKACIYGMRETDGLRTFSEFCQGKSAAWIFTSEQVHELCDIIGSVVSESKQDADRLPISDSFKWFNFVPYDHSKSTEDNLLIQRYHLSQMDGVWLHYVSTLKESIPNSFLDDGQNSTQIPNLLNADIIEPGLEFMNGFGNFFQSEDFFLADSFYGPLS</sequence>
<name>A0ACA9YDV8_9ASCO</name>
<evidence type="ECO:0000313" key="1">
    <source>
        <dbReference type="EMBL" id="CAH6723199.1"/>
    </source>
</evidence>